<organism evidence="13 14">
    <name type="scientific">Leersia perrieri</name>
    <dbReference type="NCBI Taxonomy" id="77586"/>
    <lineage>
        <taxon>Eukaryota</taxon>
        <taxon>Viridiplantae</taxon>
        <taxon>Streptophyta</taxon>
        <taxon>Embryophyta</taxon>
        <taxon>Tracheophyta</taxon>
        <taxon>Spermatophyta</taxon>
        <taxon>Magnoliopsida</taxon>
        <taxon>Liliopsida</taxon>
        <taxon>Poales</taxon>
        <taxon>Poaceae</taxon>
        <taxon>BOP clade</taxon>
        <taxon>Oryzoideae</taxon>
        <taxon>Oryzeae</taxon>
        <taxon>Oryzinae</taxon>
        <taxon>Leersia</taxon>
    </lineage>
</organism>
<evidence type="ECO:0000256" key="11">
    <source>
        <dbReference type="SAM" id="Phobius"/>
    </source>
</evidence>
<comment type="pathway">
    <text evidence="2">Protein modification; protein ubiquitination.</text>
</comment>
<dbReference type="InterPro" id="IPR053238">
    <property type="entry name" value="RING-H2_zinc_finger"/>
</dbReference>
<evidence type="ECO:0000256" key="8">
    <source>
        <dbReference type="ARBA" id="ARBA00024209"/>
    </source>
</evidence>
<dbReference type="eggNOG" id="KOG0800">
    <property type="taxonomic scope" value="Eukaryota"/>
</dbReference>
<dbReference type="EC" id="2.3.2.27" evidence="3"/>
<evidence type="ECO:0000313" key="13">
    <source>
        <dbReference type="EnsemblPlants" id="LPERR10G13540.1"/>
    </source>
</evidence>
<dbReference type="InterPro" id="IPR013083">
    <property type="entry name" value="Znf_RING/FYVE/PHD"/>
</dbReference>
<dbReference type="PANTHER" id="PTHR14155:SF627">
    <property type="entry name" value="OS06G0192800 PROTEIN"/>
    <property type="match status" value="1"/>
</dbReference>
<evidence type="ECO:0000256" key="5">
    <source>
        <dbReference type="ARBA" id="ARBA00022771"/>
    </source>
</evidence>
<dbReference type="GO" id="GO:0061630">
    <property type="term" value="F:ubiquitin protein ligase activity"/>
    <property type="evidence" value="ECO:0007669"/>
    <property type="project" value="UniProtKB-EC"/>
</dbReference>
<dbReference type="GO" id="GO:0008270">
    <property type="term" value="F:zinc ion binding"/>
    <property type="evidence" value="ECO:0007669"/>
    <property type="project" value="UniProtKB-KW"/>
</dbReference>
<feature type="domain" description="RING-type" evidence="12">
    <location>
        <begin position="111"/>
        <end position="165"/>
    </location>
</feature>
<evidence type="ECO:0000256" key="3">
    <source>
        <dbReference type="ARBA" id="ARBA00012483"/>
    </source>
</evidence>
<keyword evidence="11" id="KW-0472">Membrane</keyword>
<keyword evidence="11" id="KW-1133">Transmembrane helix</keyword>
<keyword evidence="4" id="KW-0479">Metal-binding</keyword>
<dbReference type="Gene3D" id="3.30.40.10">
    <property type="entry name" value="Zinc/RING finger domain, C3HC4 (zinc finger)"/>
    <property type="match status" value="1"/>
</dbReference>
<evidence type="ECO:0000313" key="14">
    <source>
        <dbReference type="Proteomes" id="UP000032180"/>
    </source>
</evidence>
<reference evidence="13 14" key="1">
    <citation type="submission" date="2012-08" db="EMBL/GenBank/DDBJ databases">
        <title>Oryza genome evolution.</title>
        <authorList>
            <person name="Wing R.A."/>
        </authorList>
    </citation>
    <scope>NUCLEOTIDE SEQUENCE</scope>
</reference>
<dbReference type="Proteomes" id="UP000032180">
    <property type="component" value="Chromosome 10"/>
</dbReference>
<evidence type="ECO:0000256" key="6">
    <source>
        <dbReference type="ARBA" id="ARBA00022786"/>
    </source>
</evidence>
<dbReference type="InterPro" id="IPR024766">
    <property type="entry name" value="Znf_RING_H2"/>
</dbReference>
<protein>
    <recommendedName>
        <fullName evidence="3">RING-type E3 ubiquitin transferase</fullName>
        <ecNumber evidence="3">2.3.2.27</ecNumber>
    </recommendedName>
</protein>
<evidence type="ECO:0000256" key="4">
    <source>
        <dbReference type="ARBA" id="ARBA00022723"/>
    </source>
</evidence>
<dbReference type="PANTHER" id="PTHR14155">
    <property type="entry name" value="RING FINGER DOMAIN-CONTAINING"/>
    <property type="match status" value="1"/>
</dbReference>
<dbReference type="STRING" id="77586.A0A0D9XM47"/>
<evidence type="ECO:0000259" key="12">
    <source>
        <dbReference type="PROSITE" id="PS50089"/>
    </source>
</evidence>
<keyword evidence="5 9" id="KW-0863">Zinc-finger</keyword>
<accession>A0A0D9XM47</accession>
<dbReference type="SUPFAM" id="SSF57850">
    <property type="entry name" value="RING/U-box"/>
    <property type="match status" value="1"/>
</dbReference>
<comment type="similarity">
    <text evidence="8">Belongs to the RING-type zinc finger family. ATL subfamily.</text>
</comment>
<dbReference type="Gramene" id="LPERR10G13540.1">
    <property type="protein sequence ID" value="LPERR10G13540.1"/>
    <property type="gene ID" value="LPERR10G13540"/>
</dbReference>
<feature type="region of interest" description="Disordered" evidence="10">
    <location>
        <begin position="212"/>
        <end position="232"/>
    </location>
</feature>
<evidence type="ECO:0000256" key="2">
    <source>
        <dbReference type="ARBA" id="ARBA00004906"/>
    </source>
</evidence>
<dbReference type="HOGENOM" id="CLU_1139456_0_0_1"/>
<evidence type="ECO:0000256" key="9">
    <source>
        <dbReference type="PROSITE-ProRule" id="PRU00175"/>
    </source>
</evidence>
<keyword evidence="7" id="KW-0862">Zinc</keyword>
<feature type="transmembrane region" description="Helical" evidence="11">
    <location>
        <begin position="34"/>
        <end position="54"/>
    </location>
</feature>
<reference evidence="13" key="3">
    <citation type="submission" date="2015-04" db="UniProtKB">
        <authorList>
            <consortium name="EnsemblPlants"/>
        </authorList>
    </citation>
    <scope>IDENTIFICATION</scope>
</reference>
<reference evidence="14" key="2">
    <citation type="submission" date="2013-12" db="EMBL/GenBank/DDBJ databases">
        <authorList>
            <person name="Yu Y."/>
            <person name="Lee S."/>
            <person name="de Baynast K."/>
            <person name="Wissotski M."/>
            <person name="Liu L."/>
            <person name="Talag J."/>
            <person name="Goicoechea J."/>
            <person name="Angelova A."/>
            <person name="Jetty R."/>
            <person name="Kudrna D."/>
            <person name="Golser W."/>
            <person name="Rivera L."/>
            <person name="Zhang J."/>
            <person name="Wing R."/>
        </authorList>
    </citation>
    <scope>NUCLEOTIDE SEQUENCE</scope>
</reference>
<keyword evidence="11" id="KW-0812">Transmembrane</keyword>
<proteinExistence type="inferred from homology"/>
<dbReference type="PROSITE" id="PS50089">
    <property type="entry name" value="ZF_RING_2"/>
    <property type="match status" value="1"/>
</dbReference>
<keyword evidence="6" id="KW-0833">Ubl conjugation pathway</keyword>
<dbReference type="SMART" id="SM00184">
    <property type="entry name" value="RING"/>
    <property type="match status" value="1"/>
</dbReference>
<dbReference type="AlphaFoldDB" id="A0A0D9XM47"/>
<evidence type="ECO:0000256" key="10">
    <source>
        <dbReference type="SAM" id="MobiDB-lite"/>
    </source>
</evidence>
<name>A0A0D9XM47_9ORYZ</name>
<feature type="region of interest" description="Disordered" evidence="10">
    <location>
        <begin position="1"/>
        <end position="20"/>
    </location>
</feature>
<evidence type="ECO:0000256" key="1">
    <source>
        <dbReference type="ARBA" id="ARBA00000900"/>
    </source>
</evidence>
<keyword evidence="14" id="KW-1185">Reference proteome</keyword>
<dbReference type="InterPro" id="IPR001841">
    <property type="entry name" value="Znf_RING"/>
</dbReference>
<dbReference type="Pfam" id="PF12678">
    <property type="entry name" value="zf-rbx1"/>
    <property type="match status" value="1"/>
</dbReference>
<evidence type="ECO:0000256" key="7">
    <source>
        <dbReference type="ARBA" id="ARBA00022833"/>
    </source>
</evidence>
<comment type="catalytic activity">
    <reaction evidence="1">
        <text>S-ubiquitinyl-[E2 ubiquitin-conjugating enzyme]-L-cysteine + [acceptor protein]-L-lysine = [E2 ubiquitin-conjugating enzyme]-L-cysteine + N(6)-ubiquitinyl-[acceptor protein]-L-lysine.</text>
        <dbReference type="EC" id="2.3.2.27"/>
    </reaction>
</comment>
<dbReference type="EnsemblPlants" id="LPERR10G13540.1">
    <property type="protein sequence ID" value="LPERR10G13540.1"/>
    <property type="gene ID" value="LPERR10G13540"/>
</dbReference>
<sequence length="232" mass="24009">MARRLATGGGGGEGPPATPAVAGRPSQFNLSSGAATAVVFVSIVLCFILLCTYCRCARQRAIAGARARVVTSLRGVDLLLRPSHLAAIALPVLPYSSIAAEKGRKPVLEDCPVCLEPFAASAAAAGEDCGEEDGGVKVVPACGHVFHAGCIDRWLAVRNSCPVCRCAVVSYRARDTAVVVDDGDGDGEVDDDQEAVLERVVAMIEAIREEQREEEAAAAASGGGEGEVMTSR</sequence>